<feature type="region of interest" description="Disordered" evidence="1">
    <location>
        <begin position="579"/>
        <end position="599"/>
    </location>
</feature>
<evidence type="ECO:0000256" key="2">
    <source>
        <dbReference type="SAM" id="Phobius"/>
    </source>
</evidence>
<protein>
    <submittedName>
        <fullName evidence="3">Uncharacterized protein</fullName>
    </submittedName>
</protein>
<keyword evidence="2" id="KW-0812">Transmembrane</keyword>
<dbReference type="Proteomes" id="UP001175000">
    <property type="component" value="Unassembled WGS sequence"/>
</dbReference>
<dbReference type="PANTHER" id="PTHR35041:SF3">
    <property type="entry name" value="FORMYLMETHIONINE DEFORMYLASE-LIKE PROTEIN"/>
    <property type="match status" value="1"/>
</dbReference>
<dbReference type="PANTHER" id="PTHR35041">
    <property type="entry name" value="MEDIATOR OF RNA POLYMERASE II TRANSCRIPTION SUBUNIT 1"/>
    <property type="match status" value="1"/>
</dbReference>
<feature type="compositionally biased region" description="Gly residues" evidence="1">
    <location>
        <begin position="589"/>
        <end position="599"/>
    </location>
</feature>
<dbReference type="EMBL" id="JAULSU010000001">
    <property type="protein sequence ID" value="KAK0634167.1"/>
    <property type="molecule type" value="Genomic_DNA"/>
</dbReference>
<reference evidence="3" key="1">
    <citation type="submission" date="2023-06" db="EMBL/GenBank/DDBJ databases">
        <title>Genome-scale phylogeny and comparative genomics of the fungal order Sordariales.</title>
        <authorList>
            <consortium name="Lawrence Berkeley National Laboratory"/>
            <person name="Hensen N."/>
            <person name="Bonometti L."/>
            <person name="Westerberg I."/>
            <person name="Brannstrom I.O."/>
            <person name="Guillou S."/>
            <person name="Cros-Aarteil S."/>
            <person name="Calhoun S."/>
            <person name="Haridas S."/>
            <person name="Kuo A."/>
            <person name="Mondo S."/>
            <person name="Pangilinan J."/>
            <person name="Riley R."/>
            <person name="Labutti K."/>
            <person name="Andreopoulos B."/>
            <person name="Lipzen A."/>
            <person name="Chen C."/>
            <person name="Yanf M."/>
            <person name="Daum C."/>
            <person name="Ng V."/>
            <person name="Clum A."/>
            <person name="Steindorff A."/>
            <person name="Ohm R."/>
            <person name="Martin F."/>
            <person name="Silar P."/>
            <person name="Natvig D."/>
            <person name="Lalanne C."/>
            <person name="Gautier V."/>
            <person name="Ament-Velasquez S.L."/>
            <person name="Kruys A."/>
            <person name="Hutchinson M.I."/>
            <person name="Powell A.J."/>
            <person name="Barry K."/>
            <person name="Miller A.N."/>
            <person name="Grigoriev I.V."/>
            <person name="Debuchy R."/>
            <person name="Gladieux P."/>
            <person name="Thoren M.H."/>
            <person name="Johannesson H."/>
        </authorList>
    </citation>
    <scope>NUCLEOTIDE SEQUENCE</scope>
    <source>
        <strain evidence="3">CBS 606.72</strain>
    </source>
</reference>
<evidence type="ECO:0000313" key="3">
    <source>
        <dbReference type="EMBL" id="KAK0634167.1"/>
    </source>
</evidence>
<keyword evidence="2" id="KW-0472">Membrane</keyword>
<organism evidence="3 4">
    <name type="scientific">Immersiella caudata</name>
    <dbReference type="NCBI Taxonomy" id="314043"/>
    <lineage>
        <taxon>Eukaryota</taxon>
        <taxon>Fungi</taxon>
        <taxon>Dikarya</taxon>
        <taxon>Ascomycota</taxon>
        <taxon>Pezizomycotina</taxon>
        <taxon>Sordariomycetes</taxon>
        <taxon>Sordariomycetidae</taxon>
        <taxon>Sordariales</taxon>
        <taxon>Lasiosphaeriaceae</taxon>
        <taxon>Immersiella</taxon>
    </lineage>
</organism>
<accession>A0AA39XIZ7</accession>
<comment type="caution">
    <text evidence="3">The sequence shown here is derived from an EMBL/GenBank/DDBJ whole genome shotgun (WGS) entry which is preliminary data.</text>
</comment>
<evidence type="ECO:0000256" key="1">
    <source>
        <dbReference type="SAM" id="MobiDB-lite"/>
    </source>
</evidence>
<feature type="transmembrane region" description="Helical" evidence="2">
    <location>
        <begin position="110"/>
        <end position="135"/>
    </location>
</feature>
<dbReference type="AlphaFoldDB" id="A0AA39XIZ7"/>
<feature type="compositionally biased region" description="Polar residues" evidence="1">
    <location>
        <begin position="46"/>
        <end position="67"/>
    </location>
</feature>
<feature type="transmembrane region" description="Helical" evidence="2">
    <location>
        <begin position="484"/>
        <end position="507"/>
    </location>
</feature>
<gene>
    <name evidence="3" type="ORF">B0T14DRAFT_492180</name>
</gene>
<sequence>MASPVHQTPPPTTHAVPPSQTALPVSGGIALNHLTPLGNAIPRQNPAGSHQTSNSPSAQPPTHQGPTPQLAKTEAPIFSIWVLGAGVACSHHFLYSALNGRNVGTEASQRVVVGAGIVLAMLTGFCFSTVASHALTQKTWSSLRERKWKVSSINALFQAETSLRWAVTWEILRHAPLVATLALFVWLLKLLTIAPPTALSIDPAGAFSSQLAPCDFSSLNFQPQPKDKRWPAIVYIDGLTTNTPRLNSQLKRILTGSAHSTPWASDNILRTSSGRRVLNISRVANGSLWFAGSHLRPGIRNESAIFDGPDRRIDSASKVTDEDFIFQAVQCRDWNASYEATILYSGSGSSITIDRRTLVTPIDYVDDDPAVYQETNKAIHGLLGRWLEGNITLRLGTTGNAAVIPRSLLVYNTRLANTAVPYGDDENEYFYTAPNLRQEAEQLHQNMTLSLLSASPDFHFISPMVNQTCTVINTIGLYNYDYRWLAGLYSGAAGTALIVFLLGLRAIRTNGGSYSNSFATMVATTRSKELEEPSKGCSEGKQPLAPELIQAELRFGIIGVSIGPNGALRFGFGTSAQSSAGGLSHRAPSGGGNGGIGRT</sequence>
<feature type="region of interest" description="Disordered" evidence="1">
    <location>
        <begin position="1"/>
        <end position="70"/>
    </location>
</feature>
<evidence type="ECO:0000313" key="4">
    <source>
        <dbReference type="Proteomes" id="UP001175000"/>
    </source>
</evidence>
<keyword evidence="2" id="KW-1133">Transmembrane helix</keyword>
<keyword evidence="4" id="KW-1185">Reference proteome</keyword>
<feature type="transmembrane region" description="Helical" evidence="2">
    <location>
        <begin position="78"/>
        <end position="98"/>
    </location>
</feature>
<proteinExistence type="predicted"/>
<name>A0AA39XIZ7_9PEZI</name>